<name>C4JZC9_UNCRE</name>
<organism evidence="2 3">
    <name type="scientific">Uncinocarpus reesii (strain UAMH 1704)</name>
    <dbReference type="NCBI Taxonomy" id="336963"/>
    <lineage>
        <taxon>Eukaryota</taxon>
        <taxon>Fungi</taxon>
        <taxon>Dikarya</taxon>
        <taxon>Ascomycota</taxon>
        <taxon>Pezizomycotina</taxon>
        <taxon>Eurotiomycetes</taxon>
        <taxon>Eurotiomycetidae</taxon>
        <taxon>Onygenales</taxon>
        <taxon>Onygenaceae</taxon>
        <taxon>Uncinocarpus</taxon>
    </lineage>
</organism>
<dbReference type="KEGG" id="ure:UREG_07530"/>
<evidence type="ECO:0000256" key="1">
    <source>
        <dbReference type="SAM" id="MobiDB-lite"/>
    </source>
</evidence>
<feature type="region of interest" description="Disordered" evidence="1">
    <location>
        <begin position="1"/>
        <end position="24"/>
    </location>
</feature>
<evidence type="ECO:0000313" key="3">
    <source>
        <dbReference type="Proteomes" id="UP000002058"/>
    </source>
</evidence>
<sequence>MPRWAESSNFDGSSGPPGSPIQPKWEGKIAHSIKLLGGSRLGCLRHTRRKGSTEHTGLRLLPEVNLGGVFLVSLLGGQVKPCLGIETRDGEFSPQKKKVGNKFVPRIVKQMIQSSEGAAALEELVLCSSHVCTVLEINRGKYGKCAVRTYVQDIYIQDACGIFTSGPSDALDFVDLDSRRRDGIPVSAS</sequence>
<feature type="compositionally biased region" description="Polar residues" evidence="1">
    <location>
        <begin position="1"/>
        <end position="11"/>
    </location>
</feature>
<dbReference type="EMBL" id="CH476619">
    <property type="protein sequence ID" value="EEP82665.1"/>
    <property type="molecule type" value="Genomic_DNA"/>
</dbReference>
<reference evidence="3" key="1">
    <citation type="journal article" date="2009" name="Genome Res.">
        <title>Comparative genomic analyses of the human fungal pathogens Coccidioides and their relatives.</title>
        <authorList>
            <person name="Sharpton T.J."/>
            <person name="Stajich J.E."/>
            <person name="Rounsley S.D."/>
            <person name="Gardner M.J."/>
            <person name="Wortman J.R."/>
            <person name="Jordar V.S."/>
            <person name="Maiti R."/>
            <person name="Kodira C.D."/>
            <person name="Neafsey D.E."/>
            <person name="Zeng Q."/>
            <person name="Hung C.-Y."/>
            <person name="McMahan C."/>
            <person name="Muszewska A."/>
            <person name="Grynberg M."/>
            <person name="Mandel M.A."/>
            <person name="Kellner E.M."/>
            <person name="Barker B.M."/>
            <person name="Galgiani J.N."/>
            <person name="Orbach M.J."/>
            <person name="Kirkland T.N."/>
            <person name="Cole G.T."/>
            <person name="Henn M.R."/>
            <person name="Birren B.W."/>
            <person name="Taylor J.W."/>
        </authorList>
    </citation>
    <scope>NUCLEOTIDE SEQUENCE [LARGE SCALE GENOMIC DNA]</scope>
    <source>
        <strain evidence="3">UAMH 1704</strain>
    </source>
</reference>
<dbReference type="AlphaFoldDB" id="C4JZC9"/>
<dbReference type="GeneID" id="8443900"/>
<dbReference type="VEuPathDB" id="FungiDB:UREG_07530"/>
<dbReference type="HOGENOM" id="CLU_1435432_0_0_1"/>
<proteinExistence type="predicted"/>
<keyword evidence="3" id="KW-1185">Reference proteome</keyword>
<dbReference type="Proteomes" id="UP000002058">
    <property type="component" value="Unassembled WGS sequence"/>
</dbReference>
<gene>
    <name evidence="2" type="ORF">UREG_07530</name>
</gene>
<accession>C4JZC9</accession>
<dbReference type="RefSeq" id="XP_002582757.1">
    <property type="nucleotide sequence ID" value="XM_002582711.1"/>
</dbReference>
<evidence type="ECO:0000313" key="2">
    <source>
        <dbReference type="EMBL" id="EEP82665.1"/>
    </source>
</evidence>
<protein>
    <submittedName>
        <fullName evidence="2">Uncharacterized protein</fullName>
    </submittedName>
</protein>
<dbReference type="InParanoid" id="C4JZC9"/>